<dbReference type="Proteomes" id="UP000548582">
    <property type="component" value="Unassembled WGS sequence"/>
</dbReference>
<name>A0A848E8V5_9PROT</name>
<proteinExistence type="predicted"/>
<protein>
    <submittedName>
        <fullName evidence="1">Thiamine biosynthesis protein ThiF</fullName>
    </submittedName>
</protein>
<dbReference type="Gene3D" id="3.40.50.720">
    <property type="entry name" value="NAD(P)-binding Rossmann-like Domain"/>
    <property type="match status" value="1"/>
</dbReference>
<dbReference type="EMBL" id="JABBKX010000002">
    <property type="protein sequence ID" value="NMJ40881.1"/>
    <property type="molecule type" value="Genomic_DNA"/>
</dbReference>
<organism evidence="1 2">
    <name type="scientific">Neoroseomonas marina</name>
    <dbReference type="NCBI Taxonomy" id="1232220"/>
    <lineage>
        <taxon>Bacteria</taxon>
        <taxon>Pseudomonadati</taxon>
        <taxon>Pseudomonadota</taxon>
        <taxon>Alphaproteobacteria</taxon>
        <taxon>Acetobacterales</taxon>
        <taxon>Acetobacteraceae</taxon>
        <taxon>Neoroseomonas</taxon>
    </lineage>
</organism>
<dbReference type="AlphaFoldDB" id="A0A848E8V5"/>
<evidence type="ECO:0000313" key="1">
    <source>
        <dbReference type="EMBL" id="NMJ40881.1"/>
    </source>
</evidence>
<dbReference type="RefSeq" id="WP_170053141.1">
    <property type="nucleotide sequence ID" value="NZ_JABBKX010000002.1"/>
</dbReference>
<accession>A0A848E8V5</accession>
<gene>
    <name evidence="1" type="ORF">GWK16_06485</name>
</gene>
<sequence>MSVFTPAESLHRLVKHAIDSGAAESITQAEAMFRGYRLNIDIGASAASDPVHQAALLTAVAVGRRVFLGGVTVTGDLAVPLSALAPLGPNLAAAVAALGGKPGCFTQGAPEIAIGGVVEERRNGFRIRTAAAGWRGGVLPSYSPLSPEPGPAMPIAGMLSGALAVNEAFLSVSGGAPAAGRRVLGLSLWQPDAAIDWLKADPAEPVLTYLPSNLWLLGLGHLGQAYLWGLSLLPYRDPAKVSLVLQDIDIITPSTESTSILTDATMVGLKKTRAMAAWTERRGFATTIHERLFDADFACQPSEPAIALCGLDNASGRRALDQVGFKMVIEAGLGRGHRDFRTMRLHTLPGPRQAAEIWKGTAAKENVEEQRAYAQLLARGTLDRCGVTLLAGKAVGAPFVGAVAGALAISEVLRHLHGGPVHQLIDLDLLSLEHRITSRHRHDFGDFNPGFVPAR</sequence>
<evidence type="ECO:0000313" key="2">
    <source>
        <dbReference type="Proteomes" id="UP000548582"/>
    </source>
</evidence>
<comment type="caution">
    <text evidence="1">The sequence shown here is derived from an EMBL/GenBank/DDBJ whole genome shotgun (WGS) entry which is preliminary data.</text>
</comment>
<reference evidence="1 2" key="1">
    <citation type="submission" date="2020-03" db="EMBL/GenBank/DDBJ databases">
        <authorList>
            <person name="Sun Q."/>
        </authorList>
    </citation>
    <scope>NUCLEOTIDE SEQUENCE [LARGE SCALE GENOMIC DNA]</scope>
    <source>
        <strain evidence="1 2">JC162</strain>
    </source>
</reference>
<keyword evidence="2" id="KW-1185">Reference proteome</keyword>